<gene>
    <name evidence="2" type="ORF">FJY75_03070</name>
</gene>
<feature type="domain" description="AB hydrolase-1" evidence="1">
    <location>
        <begin position="73"/>
        <end position="264"/>
    </location>
</feature>
<name>A0A937XBB9_UNCEI</name>
<reference evidence="2" key="1">
    <citation type="submission" date="2019-03" db="EMBL/GenBank/DDBJ databases">
        <title>Lake Tanganyika Metagenome-Assembled Genomes (MAGs).</title>
        <authorList>
            <person name="Tran P."/>
        </authorList>
    </citation>
    <scope>NUCLEOTIDE SEQUENCE</scope>
    <source>
        <strain evidence="2">M_DeepCast_400m_m2_100</strain>
    </source>
</reference>
<dbReference type="Proteomes" id="UP000748308">
    <property type="component" value="Unassembled WGS sequence"/>
</dbReference>
<organism evidence="2 3">
    <name type="scientific">Eiseniibacteriota bacterium</name>
    <dbReference type="NCBI Taxonomy" id="2212470"/>
    <lineage>
        <taxon>Bacteria</taxon>
        <taxon>Candidatus Eiseniibacteriota</taxon>
    </lineage>
</organism>
<dbReference type="SUPFAM" id="SSF53474">
    <property type="entry name" value="alpha/beta-Hydrolases"/>
    <property type="match status" value="1"/>
</dbReference>
<protein>
    <submittedName>
        <fullName evidence="2">Alpha/beta fold hydrolase</fullName>
    </submittedName>
</protein>
<evidence type="ECO:0000313" key="2">
    <source>
        <dbReference type="EMBL" id="MBM3316813.1"/>
    </source>
</evidence>
<dbReference type="AlphaFoldDB" id="A0A937XBB9"/>
<dbReference type="EMBL" id="VGIY01000044">
    <property type="protein sequence ID" value="MBM3316813.1"/>
    <property type="molecule type" value="Genomic_DNA"/>
</dbReference>
<comment type="caution">
    <text evidence="2">The sequence shown here is derived from an EMBL/GenBank/DDBJ whole genome shotgun (WGS) entry which is preliminary data.</text>
</comment>
<dbReference type="Pfam" id="PF12697">
    <property type="entry name" value="Abhydrolase_6"/>
    <property type="match status" value="1"/>
</dbReference>
<accession>A0A937XBB9</accession>
<evidence type="ECO:0000259" key="1">
    <source>
        <dbReference type="Pfam" id="PF12697"/>
    </source>
</evidence>
<keyword evidence="2" id="KW-0378">Hydrolase</keyword>
<dbReference type="GO" id="GO:0016787">
    <property type="term" value="F:hydrolase activity"/>
    <property type="evidence" value="ECO:0007669"/>
    <property type="project" value="UniProtKB-KW"/>
</dbReference>
<dbReference type="InterPro" id="IPR029058">
    <property type="entry name" value="AB_hydrolase_fold"/>
</dbReference>
<dbReference type="InterPro" id="IPR000073">
    <property type="entry name" value="AB_hydrolase_1"/>
</dbReference>
<evidence type="ECO:0000313" key="3">
    <source>
        <dbReference type="Proteomes" id="UP000748308"/>
    </source>
</evidence>
<sequence>MFAARWRARARLIAALVVVAAGLPLGPLRGLPPAAAAEPPPAPAVEAVRIEGRDGFPLHALRYRPAGRASGGVLLVHDWSSDGGECWGELPRLLAQAGCEVLVPDLRGHGLSRVPELLGPADARPSRGELQQMRADGARWWALLGPQATDVVLVCAGWSGLGAPAWVPEGRRLRGIVWIDPRGEASSWDAELQAATPDPPPLLFVATRENASGLRIAESLFSRFNSLAELRLYSRGRRGCGLARERPAQAGVGEWVTARWPGPGAWASD</sequence>
<dbReference type="Gene3D" id="3.40.50.1820">
    <property type="entry name" value="alpha/beta hydrolase"/>
    <property type="match status" value="1"/>
</dbReference>
<proteinExistence type="predicted"/>